<organism evidence="6 7">
    <name type="scientific">Thiocapsa rosea</name>
    <dbReference type="NCBI Taxonomy" id="69360"/>
    <lineage>
        <taxon>Bacteria</taxon>
        <taxon>Pseudomonadati</taxon>
        <taxon>Pseudomonadota</taxon>
        <taxon>Gammaproteobacteria</taxon>
        <taxon>Chromatiales</taxon>
        <taxon>Chromatiaceae</taxon>
        <taxon>Thiocapsa</taxon>
    </lineage>
</organism>
<evidence type="ECO:0000256" key="4">
    <source>
        <dbReference type="SAM" id="MobiDB-lite"/>
    </source>
</evidence>
<dbReference type="AlphaFoldDB" id="A0A495VFQ3"/>
<dbReference type="PANTHER" id="PTHR43140:SF1">
    <property type="entry name" value="TYPE I RESTRICTION ENZYME ECOKI SPECIFICITY SUBUNIT"/>
    <property type="match status" value="1"/>
</dbReference>
<comment type="similarity">
    <text evidence="1">Belongs to the type-I restriction system S methylase family.</text>
</comment>
<feature type="domain" description="Type I restriction modification DNA specificity" evidence="5">
    <location>
        <begin position="301"/>
        <end position="405"/>
    </location>
</feature>
<evidence type="ECO:0000313" key="7">
    <source>
        <dbReference type="Proteomes" id="UP000274556"/>
    </source>
</evidence>
<feature type="compositionally biased region" description="Basic and acidic residues" evidence="4">
    <location>
        <begin position="461"/>
        <end position="473"/>
    </location>
</feature>
<keyword evidence="3" id="KW-0238">DNA-binding</keyword>
<dbReference type="SUPFAM" id="SSF116734">
    <property type="entry name" value="DNA methylase specificity domain"/>
    <property type="match status" value="2"/>
</dbReference>
<dbReference type="GO" id="GO:0003677">
    <property type="term" value="F:DNA binding"/>
    <property type="evidence" value="ECO:0007669"/>
    <property type="project" value="UniProtKB-KW"/>
</dbReference>
<comment type="caution">
    <text evidence="6">The sequence shown here is derived from an EMBL/GenBank/DDBJ whole genome shotgun (WGS) entry which is preliminary data.</text>
</comment>
<evidence type="ECO:0000256" key="2">
    <source>
        <dbReference type="ARBA" id="ARBA00022747"/>
    </source>
</evidence>
<dbReference type="EMBL" id="RBXL01000001">
    <property type="protein sequence ID" value="RKT47670.1"/>
    <property type="molecule type" value="Genomic_DNA"/>
</dbReference>
<proteinExistence type="inferred from homology"/>
<dbReference type="Proteomes" id="UP000274556">
    <property type="component" value="Unassembled WGS sequence"/>
</dbReference>
<dbReference type="Pfam" id="PF01420">
    <property type="entry name" value="Methylase_S"/>
    <property type="match status" value="1"/>
</dbReference>
<dbReference type="RefSeq" id="WP_120799602.1">
    <property type="nucleotide sequence ID" value="NZ_RBXL01000001.1"/>
</dbReference>
<dbReference type="OrthoDB" id="398435at2"/>
<feature type="region of interest" description="Disordered" evidence="4">
    <location>
        <begin position="202"/>
        <end position="222"/>
    </location>
</feature>
<keyword evidence="2" id="KW-0680">Restriction system</keyword>
<dbReference type="GO" id="GO:0009307">
    <property type="term" value="P:DNA restriction-modification system"/>
    <property type="evidence" value="ECO:0007669"/>
    <property type="project" value="UniProtKB-KW"/>
</dbReference>
<evidence type="ECO:0000259" key="5">
    <source>
        <dbReference type="Pfam" id="PF01420"/>
    </source>
</evidence>
<dbReference type="InterPro" id="IPR044946">
    <property type="entry name" value="Restrct_endonuc_typeI_TRD_sf"/>
</dbReference>
<accession>A0A495VFQ3</accession>
<reference evidence="6 7" key="1">
    <citation type="submission" date="2018-10" db="EMBL/GenBank/DDBJ databases">
        <title>Genomic Encyclopedia of Archaeal and Bacterial Type Strains, Phase II (KMG-II): from individual species to whole genera.</title>
        <authorList>
            <person name="Goeker M."/>
        </authorList>
    </citation>
    <scope>NUCLEOTIDE SEQUENCE [LARGE SCALE GENOMIC DNA]</scope>
    <source>
        <strain evidence="6 7">DSM 235</strain>
    </source>
</reference>
<evidence type="ECO:0000256" key="1">
    <source>
        <dbReference type="ARBA" id="ARBA00010923"/>
    </source>
</evidence>
<gene>
    <name evidence="6" type="ORF">BDD21_5274</name>
</gene>
<evidence type="ECO:0000313" key="6">
    <source>
        <dbReference type="EMBL" id="RKT47670.1"/>
    </source>
</evidence>
<dbReference type="Gene3D" id="3.90.220.20">
    <property type="entry name" value="DNA methylase specificity domains"/>
    <property type="match status" value="2"/>
</dbReference>
<name>A0A495VFQ3_9GAMM</name>
<dbReference type="PANTHER" id="PTHR43140">
    <property type="entry name" value="TYPE-1 RESTRICTION ENZYME ECOKI SPECIFICITY PROTEIN"/>
    <property type="match status" value="1"/>
</dbReference>
<dbReference type="InterPro" id="IPR000055">
    <property type="entry name" value="Restrct_endonuc_typeI_TRD"/>
</dbReference>
<dbReference type="InterPro" id="IPR051212">
    <property type="entry name" value="Type-I_RE_S_subunit"/>
</dbReference>
<sequence length="484" mass="54989">MIKADRRLKRITNAKTISSDQTPNRAKQRLEAGDVLVSMTRPNLNAIALVPEDLDGAIGSTGFYVLRSKWVAPKFLFYLVQTREFIDQMTLRVQGALYPAVRPRDVLAFTFALPSASTQRRIIAKIDALFSELDKGVESLKTAREQLKVYRQAVLKQALEGKLTIQWRKENKEKLELPEQILKHIQKERDARYEQQLLGRKDAINASESNENEVKKTRKPKTSECADMRNTFLVEIPKEWTCAPIKDLNSDVFDGPFGSHLKTHDYVSEGVRVIRLENIGHLVFVDSKQSFVTFEKYQTIKKHTVHHGDVIVASFVTDSIRAAILPETVDLAINKADCFCLRLYGESVRNDFVAAFLSTRSAYKQIESEVHGVGRPRINTAQLKNFTIPVCSREEQNLIMQLLSEKLSLIENLDSLIDCEIQRCEVLRQSILKKAFSGQLVPQDPNDEPASVLLERIRTEKAAQAKTTKDSVKRRTRVKRAAPT</sequence>
<keyword evidence="7" id="KW-1185">Reference proteome</keyword>
<protein>
    <submittedName>
        <fullName evidence="6">Type I restriction enzyme S subunit</fullName>
    </submittedName>
</protein>
<feature type="compositionally biased region" description="Basic residues" evidence="4">
    <location>
        <begin position="474"/>
        <end position="484"/>
    </location>
</feature>
<feature type="region of interest" description="Disordered" evidence="4">
    <location>
        <begin position="461"/>
        <end position="484"/>
    </location>
</feature>
<evidence type="ECO:0000256" key="3">
    <source>
        <dbReference type="ARBA" id="ARBA00023125"/>
    </source>
</evidence>